<evidence type="ECO:0000259" key="3">
    <source>
        <dbReference type="PROSITE" id="PS50075"/>
    </source>
</evidence>
<proteinExistence type="predicted"/>
<dbReference type="AlphaFoldDB" id="A0A840V487"/>
<dbReference type="PROSITE" id="PS00012">
    <property type="entry name" value="PHOSPHOPANTETHEINE"/>
    <property type="match status" value="1"/>
</dbReference>
<evidence type="ECO:0000256" key="2">
    <source>
        <dbReference type="ARBA" id="ARBA00022553"/>
    </source>
</evidence>
<dbReference type="PROSITE" id="PS50075">
    <property type="entry name" value="CARRIER"/>
    <property type="match status" value="1"/>
</dbReference>
<dbReference type="SUPFAM" id="SSF47336">
    <property type="entry name" value="ACP-like"/>
    <property type="match status" value="1"/>
</dbReference>
<dbReference type="InterPro" id="IPR009081">
    <property type="entry name" value="PP-bd_ACP"/>
</dbReference>
<gene>
    <name evidence="4" type="ORF">HNQ81_002430</name>
</gene>
<dbReference type="EMBL" id="JACHEO010000014">
    <property type="protein sequence ID" value="MBB5348690.1"/>
    <property type="molecule type" value="Genomic_DNA"/>
</dbReference>
<reference evidence="4 5" key="1">
    <citation type="submission" date="2020-08" db="EMBL/GenBank/DDBJ databases">
        <title>Genomic Encyclopedia of Type Strains, Phase IV (KMG-IV): sequencing the most valuable type-strain genomes for metagenomic binning, comparative biology and taxonomic classification.</title>
        <authorList>
            <person name="Goeker M."/>
        </authorList>
    </citation>
    <scope>NUCLEOTIDE SEQUENCE [LARGE SCALE GENOMIC DNA]</scope>
    <source>
        <strain evidence="4 5">DSM 28570</strain>
    </source>
</reference>
<evidence type="ECO:0000313" key="5">
    <source>
        <dbReference type="Proteomes" id="UP000539642"/>
    </source>
</evidence>
<keyword evidence="1" id="KW-0596">Phosphopantetheine</keyword>
<organism evidence="4 5">
    <name type="scientific">Desulfoprunum benzoelyticum</name>
    <dbReference type="NCBI Taxonomy" id="1506996"/>
    <lineage>
        <taxon>Bacteria</taxon>
        <taxon>Pseudomonadati</taxon>
        <taxon>Thermodesulfobacteriota</taxon>
        <taxon>Desulfobulbia</taxon>
        <taxon>Desulfobulbales</taxon>
        <taxon>Desulfobulbaceae</taxon>
        <taxon>Desulfoprunum</taxon>
    </lineage>
</organism>
<evidence type="ECO:0000313" key="4">
    <source>
        <dbReference type="EMBL" id="MBB5348690.1"/>
    </source>
</evidence>
<evidence type="ECO:0000256" key="1">
    <source>
        <dbReference type="ARBA" id="ARBA00022450"/>
    </source>
</evidence>
<sequence>MATNEQILQQIQGMLHEIVPQDALQVTMDLDLMNDLNLDSLKVMELLEKLEDAHDISIPINILGGIKTVGDLVAELQKLTAP</sequence>
<protein>
    <submittedName>
        <fullName evidence="4">Acyl carrier protein</fullName>
    </submittedName>
</protein>
<feature type="domain" description="Carrier" evidence="3">
    <location>
        <begin position="2"/>
        <end position="80"/>
    </location>
</feature>
<name>A0A840V487_9BACT</name>
<dbReference type="Proteomes" id="UP000539642">
    <property type="component" value="Unassembled WGS sequence"/>
</dbReference>
<keyword evidence="5" id="KW-1185">Reference proteome</keyword>
<accession>A0A840V487</accession>
<dbReference type="InterPro" id="IPR036736">
    <property type="entry name" value="ACP-like_sf"/>
</dbReference>
<dbReference type="InterPro" id="IPR006162">
    <property type="entry name" value="Ppantetheine_attach_site"/>
</dbReference>
<comment type="caution">
    <text evidence="4">The sequence shown here is derived from an EMBL/GenBank/DDBJ whole genome shotgun (WGS) entry which is preliminary data.</text>
</comment>
<keyword evidence="2" id="KW-0597">Phosphoprotein</keyword>
<dbReference type="Gene3D" id="1.10.1200.10">
    <property type="entry name" value="ACP-like"/>
    <property type="match status" value="1"/>
</dbReference>
<dbReference type="RefSeq" id="WP_183351523.1">
    <property type="nucleotide sequence ID" value="NZ_JACHEO010000014.1"/>
</dbReference>
<dbReference type="Pfam" id="PF00550">
    <property type="entry name" value="PP-binding"/>
    <property type="match status" value="1"/>
</dbReference>